<keyword evidence="2" id="KW-1185">Reference proteome</keyword>
<dbReference type="Proteomes" id="UP001145114">
    <property type="component" value="Unassembled WGS sequence"/>
</dbReference>
<proteinExistence type="predicted"/>
<protein>
    <submittedName>
        <fullName evidence="1">Uncharacterized protein</fullName>
    </submittedName>
</protein>
<evidence type="ECO:0000313" key="2">
    <source>
        <dbReference type="Proteomes" id="UP001145114"/>
    </source>
</evidence>
<sequence>MLYPPWVLATLLAFLPPHFLLLSSFPAADAALPNTQISPALAPLELSSATRAHSTVPLSRRASSTKSSSSSSSRNIECNGYQELCDRPYNRVSFPATHNSYAYATNNIAANQEKSIRQQLDGGIRVFMLDIHRKDRNTIPASVNIRRKRDDSSDPSGISLCHTLCLLLYDGPLADELLNFRQYLDANPHEVLTIFFENNDSFTPEQIAADFSSVGLDKYVYAPSKTSNGTITWPTLRDMIDQNKRLFVFSDRSINIAAVPWILPQNQYVAQTSYEVQEGSTFPCSPDSITKPLVILNHFAYKTMTVLGRNLPVPIYQDVDSINSGQSFNDQLALCNTTLRSPQMPNFVTVDFYNHGDVFKAVAEINGLPYKSFTTNTFRTSDDSSHTPPVSLPSLVVSIAVPLLVALAMTLGT</sequence>
<reference evidence="1" key="1">
    <citation type="submission" date="2022-06" db="EMBL/GenBank/DDBJ databases">
        <title>Phylogenomic reconstructions and comparative analyses of Kickxellomycotina fungi.</title>
        <authorList>
            <person name="Reynolds N.K."/>
            <person name="Stajich J.E."/>
            <person name="Barry K."/>
            <person name="Grigoriev I.V."/>
            <person name="Crous P."/>
            <person name="Smith M.E."/>
        </authorList>
    </citation>
    <scope>NUCLEOTIDE SEQUENCE</scope>
    <source>
        <strain evidence="1">RSA 2271</strain>
    </source>
</reference>
<organism evidence="1 2">
    <name type="scientific">Spiromyces aspiralis</name>
    <dbReference type="NCBI Taxonomy" id="68401"/>
    <lineage>
        <taxon>Eukaryota</taxon>
        <taxon>Fungi</taxon>
        <taxon>Fungi incertae sedis</taxon>
        <taxon>Zoopagomycota</taxon>
        <taxon>Kickxellomycotina</taxon>
        <taxon>Kickxellomycetes</taxon>
        <taxon>Kickxellales</taxon>
        <taxon>Kickxellaceae</taxon>
        <taxon>Spiromyces</taxon>
    </lineage>
</organism>
<evidence type="ECO:0000313" key="1">
    <source>
        <dbReference type="EMBL" id="KAJ1680422.1"/>
    </source>
</evidence>
<comment type="caution">
    <text evidence="1">The sequence shown here is derived from an EMBL/GenBank/DDBJ whole genome shotgun (WGS) entry which is preliminary data.</text>
</comment>
<accession>A0ACC1HVE1</accession>
<name>A0ACC1HVE1_9FUNG</name>
<gene>
    <name evidence="1" type="ORF">EV182_000002</name>
</gene>
<dbReference type="EMBL" id="JAMZIH010000001">
    <property type="protein sequence ID" value="KAJ1680422.1"/>
    <property type="molecule type" value="Genomic_DNA"/>
</dbReference>